<reference evidence="2 3" key="1">
    <citation type="submission" date="2019-07" db="EMBL/GenBank/DDBJ databases">
        <title>Cryptosporangium phraense sp. nov., isolated from plant litter.</title>
        <authorList>
            <person name="Suriyachadkun C."/>
        </authorList>
    </citation>
    <scope>NUCLEOTIDE SEQUENCE [LARGE SCALE GENOMIC DNA]</scope>
    <source>
        <strain evidence="2 3">A-T 5661</strain>
    </source>
</reference>
<dbReference type="PROSITE" id="PS51186">
    <property type="entry name" value="GNAT"/>
    <property type="match status" value="1"/>
</dbReference>
<sequence length="195" mass="22256">MEIFLETERLILRRFTQDDVDLIYQLNADPEVTRFITGGIPTPYAVVRDEVLPYWKSLYEQYEGFGYFAAIDKATGEFLGWFLFRPNKKPQRADGSVRDGIELGYRLRRVAWGHGYATEGSRALIAKGFTSLGVERVYAEAMTVHGASRRVMEKAGLRFVAPRRDDWPEQVPGDEHGDVEYALTKAEWERATSPG</sequence>
<protein>
    <submittedName>
        <fullName evidence="2">GNAT family N-acetyltransferase</fullName>
    </submittedName>
</protein>
<evidence type="ECO:0000313" key="3">
    <source>
        <dbReference type="Proteomes" id="UP000317982"/>
    </source>
</evidence>
<dbReference type="PANTHER" id="PTHR43792">
    <property type="entry name" value="GNAT FAMILY, PUTATIVE (AFU_ORTHOLOGUE AFUA_3G00765)-RELATED-RELATED"/>
    <property type="match status" value="1"/>
</dbReference>
<name>A0A545AM15_9ACTN</name>
<keyword evidence="2" id="KW-0808">Transferase</keyword>
<keyword evidence="3" id="KW-1185">Reference proteome</keyword>
<dbReference type="AlphaFoldDB" id="A0A545AM15"/>
<dbReference type="InterPro" id="IPR016181">
    <property type="entry name" value="Acyl_CoA_acyltransferase"/>
</dbReference>
<gene>
    <name evidence="2" type="ORF">FL583_23900</name>
</gene>
<dbReference type="InterPro" id="IPR051531">
    <property type="entry name" value="N-acetyltransferase"/>
</dbReference>
<dbReference type="Gene3D" id="3.40.630.30">
    <property type="match status" value="1"/>
</dbReference>
<proteinExistence type="predicted"/>
<dbReference type="OrthoDB" id="3533156at2"/>
<dbReference type="GO" id="GO:0016747">
    <property type="term" value="F:acyltransferase activity, transferring groups other than amino-acyl groups"/>
    <property type="evidence" value="ECO:0007669"/>
    <property type="project" value="InterPro"/>
</dbReference>
<dbReference type="PANTHER" id="PTHR43792:SF16">
    <property type="entry name" value="N-ACETYLTRANSFERASE DOMAIN-CONTAINING PROTEIN"/>
    <property type="match status" value="1"/>
</dbReference>
<dbReference type="RefSeq" id="WP_142707052.1">
    <property type="nucleotide sequence ID" value="NZ_VIRS01000018.1"/>
</dbReference>
<evidence type="ECO:0000313" key="2">
    <source>
        <dbReference type="EMBL" id="TQS42362.1"/>
    </source>
</evidence>
<evidence type="ECO:0000259" key="1">
    <source>
        <dbReference type="PROSITE" id="PS51186"/>
    </source>
</evidence>
<dbReference type="Pfam" id="PF13302">
    <property type="entry name" value="Acetyltransf_3"/>
    <property type="match status" value="1"/>
</dbReference>
<feature type="domain" description="N-acetyltransferase" evidence="1">
    <location>
        <begin position="10"/>
        <end position="186"/>
    </location>
</feature>
<organism evidence="2 3">
    <name type="scientific">Cryptosporangium phraense</name>
    <dbReference type="NCBI Taxonomy" id="2593070"/>
    <lineage>
        <taxon>Bacteria</taxon>
        <taxon>Bacillati</taxon>
        <taxon>Actinomycetota</taxon>
        <taxon>Actinomycetes</taxon>
        <taxon>Cryptosporangiales</taxon>
        <taxon>Cryptosporangiaceae</taxon>
        <taxon>Cryptosporangium</taxon>
    </lineage>
</organism>
<dbReference type="Proteomes" id="UP000317982">
    <property type="component" value="Unassembled WGS sequence"/>
</dbReference>
<dbReference type="InterPro" id="IPR000182">
    <property type="entry name" value="GNAT_dom"/>
</dbReference>
<comment type="caution">
    <text evidence="2">The sequence shown here is derived from an EMBL/GenBank/DDBJ whole genome shotgun (WGS) entry which is preliminary data.</text>
</comment>
<dbReference type="InParanoid" id="A0A545AM15"/>
<dbReference type="EMBL" id="VIRS01000018">
    <property type="protein sequence ID" value="TQS42362.1"/>
    <property type="molecule type" value="Genomic_DNA"/>
</dbReference>
<dbReference type="SUPFAM" id="SSF55729">
    <property type="entry name" value="Acyl-CoA N-acyltransferases (Nat)"/>
    <property type="match status" value="1"/>
</dbReference>
<accession>A0A545AM15</accession>